<organism evidence="6 7">
    <name type="scientific">Hoeflea algicola</name>
    <dbReference type="NCBI Taxonomy" id="2983763"/>
    <lineage>
        <taxon>Bacteria</taxon>
        <taxon>Pseudomonadati</taxon>
        <taxon>Pseudomonadota</taxon>
        <taxon>Alphaproteobacteria</taxon>
        <taxon>Hyphomicrobiales</taxon>
        <taxon>Rhizobiaceae</taxon>
        <taxon>Hoeflea</taxon>
    </lineage>
</organism>
<dbReference type="Pfam" id="PF06779">
    <property type="entry name" value="MFS_4"/>
    <property type="match status" value="1"/>
</dbReference>
<keyword evidence="1 4" id="KW-0812">Transmembrane</keyword>
<name>A0ABT3ZFB5_9HYPH</name>
<protein>
    <submittedName>
        <fullName evidence="6">YbfB/YjiJ family MFS transporter</fullName>
    </submittedName>
</protein>
<feature type="transmembrane region" description="Helical" evidence="4">
    <location>
        <begin position="150"/>
        <end position="170"/>
    </location>
</feature>
<evidence type="ECO:0000256" key="3">
    <source>
        <dbReference type="ARBA" id="ARBA00023136"/>
    </source>
</evidence>
<evidence type="ECO:0000313" key="7">
    <source>
        <dbReference type="Proteomes" id="UP001073227"/>
    </source>
</evidence>
<feature type="transmembrane region" description="Helical" evidence="4">
    <location>
        <begin position="176"/>
        <end position="197"/>
    </location>
</feature>
<keyword evidence="3 4" id="KW-0472">Membrane</keyword>
<proteinExistence type="predicted"/>
<feature type="transmembrane region" description="Helical" evidence="4">
    <location>
        <begin position="218"/>
        <end position="242"/>
    </location>
</feature>
<evidence type="ECO:0000256" key="2">
    <source>
        <dbReference type="ARBA" id="ARBA00022989"/>
    </source>
</evidence>
<keyword evidence="2 4" id="KW-1133">Transmembrane helix</keyword>
<feature type="transmembrane region" description="Helical" evidence="4">
    <location>
        <begin position="87"/>
        <end position="104"/>
    </location>
</feature>
<feature type="domain" description="Major facilitator superfamily (MFS) profile" evidence="5">
    <location>
        <begin position="17"/>
        <end position="396"/>
    </location>
</feature>
<dbReference type="Proteomes" id="UP001073227">
    <property type="component" value="Unassembled WGS sequence"/>
</dbReference>
<keyword evidence="7" id="KW-1185">Reference proteome</keyword>
<dbReference type="PROSITE" id="PS50850">
    <property type="entry name" value="MFS"/>
    <property type="match status" value="1"/>
</dbReference>
<accession>A0ABT3ZFB5</accession>
<feature type="transmembrane region" description="Helical" evidence="4">
    <location>
        <begin position="369"/>
        <end position="390"/>
    </location>
</feature>
<evidence type="ECO:0000256" key="4">
    <source>
        <dbReference type="SAM" id="Phobius"/>
    </source>
</evidence>
<evidence type="ECO:0000256" key="1">
    <source>
        <dbReference type="ARBA" id="ARBA00022692"/>
    </source>
</evidence>
<evidence type="ECO:0000313" key="6">
    <source>
        <dbReference type="EMBL" id="MCY0150464.1"/>
    </source>
</evidence>
<evidence type="ECO:0000259" key="5">
    <source>
        <dbReference type="PROSITE" id="PS50850"/>
    </source>
</evidence>
<feature type="transmembrane region" description="Helical" evidence="4">
    <location>
        <begin position="279"/>
        <end position="301"/>
    </location>
</feature>
<sequence>MSQSEIFATGSGHDRQILATAVAGSIAMAVAMGLGRFFYTPVLPAMMAGLGLSPTEAGWIASANYAGYLVGAILAAWGWAEGIERKVALFGLIATALLLLAMGLSSDVLVMSLIRFLAGIASAFVMVFTSAIVLSHGLAAGKSWVQSSHFGGVGVGITASALMFGLIILGQGGWRMAWVLAALLACVGIAVVTRYLPSDVVRSGPAKKEPQLVWTAPLIALTLAYGIFGFGYIVTATFLVAIVRDGGGSSLFEASVWLFTGLAAAPSVAYWMPVVRRLGLIHVFTIGCVVEALGVAASVLLPLPVGPIIGGVLLGGTFIMVTAFGLQVGRQLVGESPRRALAMMTAAFGVGQILGPVVAGYLADWSGTYTWASLAAAAGLLISGTIVLLFRKPVPYRG</sequence>
<dbReference type="PANTHER" id="PTHR23537:SF1">
    <property type="entry name" value="SUGAR TRANSPORTER"/>
    <property type="match status" value="1"/>
</dbReference>
<dbReference type="PANTHER" id="PTHR23537">
    <property type="match status" value="1"/>
</dbReference>
<dbReference type="InterPro" id="IPR020846">
    <property type="entry name" value="MFS_dom"/>
</dbReference>
<dbReference type="RefSeq" id="WP_267655900.1">
    <property type="nucleotide sequence ID" value="NZ_JAOVZR010000001.1"/>
</dbReference>
<feature type="transmembrane region" description="Helical" evidence="4">
    <location>
        <begin position="307"/>
        <end position="328"/>
    </location>
</feature>
<dbReference type="EMBL" id="JAOVZR010000001">
    <property type="protein sequence ID" value="MCY0150464.1"/>
    <property type="molecule type" value="Genomic_DNA"/>
</dbReference>
<feature type="transmembrane region" description="Helical" evidence="4">
    <location>
        <begin position="340"/>
        <end position="363"/>
    </location>
</feature>
<feature type="transmembrane region" description="Helical" evidence="4">
    <location>
        <begin position="254"/>
        <end position="272"/>
    </location>
</feature>
<dbReference type="CDD" id="cd06180">
    <property type="entry name" value="MFS_YjiJ"/>
    <property type="match status" value="1"/>
</dbReference>
<feature type="transmembrane region" description="Helical" evidence="4">
    <location>
        <begin position="116"/>
        <end position="138"/>
    </location>
</feature>
<reference evidence="6" key="1">
    <citation type="submission" date="2022-10" db="EMBL/GenBank/DDBJ databases">
        <title>Hoeflea sp. G2-23, isolated from marine algae.</title>
        <authorList>
            <person name="Kristyanto S."/>
            <person name="Kim J.M."/>
            <person name="Jeon C.O."/>
        </authorList>
    </citation>
    <scope>NUCLEOTIDE SEQUENCE</scope>
    <source>
        <strain evidence="6">G2-23</strain>
    </source>
</reference>
<feature type="transmembrane region" description="Helical" evidence="4">
    <location>
        <begin position="17"/>
        <end position="39"/>
    </location>
</feature>
<dbReference type="Gene3D" id="1.20.1250.20">
    <property type="entry name" value="MFS general substrate transporter like domains"/>
    <property type="match status" value="2"/>
</dbReference>
<gene>
    <name evidence="6" type="ORF">OEG84_22845</name>
</gene>
<feature type="transmembrane region" description="Helical" evidence="4">
    <location>
        <begin position="59"/>
        <end position="80"/>
    </location>
</feature>
<dbReference type="InterPro" id="IPR010645">
    <property type="entry name" value="MFS_4"/>
</dbReference>
<dbReference type="SUPFAM" id="SSF103473">
    <property type="entry name" value="MFS general substrate transporter"/>
    <property type="match status" value="1"/>
</dbReference>
<dbReference type="InterPro" id="IPR036259">
    <property type="entry name" value="MFS_trans_sf"/>
</dbReference>
<comment type="caution">
    <text evidence="6">The sequence shown here is derived from an EMBL/GenBank/DDBJ whole genome shotgun (WGS) entry which is preliminary data.</text>
</comment>